<dbReference type="Proteomes" id="UP000887581">
    <property type="component" value="Unplaced"/>
</dbReference>
<evidence type="ECO:0000313" key="2">
    <source>
        <dbReference type="Proteomes" id="UP000887581"/>
    </source>
</evidence>
<organism evidence="2 3">
    <name type="scientific">Setaria digitata</name>
    <dbReference type="NCBI Taxonomy" id="48799"/>
    <lineage>
        <taxon>Eukaryota</taxon>
        <taxon>Metazoa</taxon>
        <taxon>Ecdysozoa</taxon>
        <taxon>Nematoda</taxon>
        <taxon>Chromadorea</taxon>
        <taxon>Rhabditida</taxon>
        <taxon>Spirurina</taxon>
        <taxon>Spiruromorpha</taxon>
        <taxon>Filarioidea</taxon>
        <taxon>Setariidae</taxon>
        <taxon>Setaria</taxon>
    </lineage>
</organism>
<feature type="compositionally biased region" description="Polar residues" evidence="1">
    <location>
        <begin position="44"/>
        <end position="53"/>
    </location>
</feature>
<reference evidence="3" key="1">
    <citation type="submission" date="2022-11" db="UniProtKB">
        <authorList>
            <consortium name="WormBaseParasite"/>
        </authorList>
    </citation>
    <scope>IDENTIFICATION</scope>
</reference>
<feature type="region of interest" description="Disordered" evidence="1">
    <location>
        <begin position="32"/>
        <end position="53"/>
    </location>
</feature>
<feature type="compositionally biased region" description="Basic and acidic residues" evidence="1">
    <location>
        <begin position="32"/>
        <end position="43"/>
    </location>
</feature>
<dbReference type="WBParaSite" id="sdigi.contig104.g4410.t1">
    <property type="protein sequence ID" value="sdigi.contig104.g4410.t1"/>
    <property type="gene ID" value="sdigi.contig104.g4410"/>
</dbReference>
<accession>A0A915PCV4</accession>
<keyword evidence="2" id="KW-1185">Reference proteome</keyword>
<protein>
    <submittedName>
        <fullName evidence="3">Uncharacterized protein</fullName>
    </submittedName>
</protein>
<feature type="region of interest" description="Disordered" evidence="1">
    <location>
        <begin position="71"/>
        <end position="94"/>
    </location>
</feature>
<sequence>MTYSFRTTSEIGVHCDELSNDDIFIKSNPRIRDYDASTKEGTRQPKTGVNDSMKMSINFLDKLIKGQLQELLDDQSDKNKNTESERKPEEPEIP</sequence>
<name>A0A915PCV4_9BILA</name>
<evidence type="ECO:0000256" key="1">
    <source>
        <dbReference type="SAM" id="MobiDB-lite"/>
    </source>
</evidence>
<dbReference type="AlphaFoldDB" id="A0A915PCV4"/>
<proteinExistence type="predicted"/>
<feature type="compositionally biased region" description="Basic and acidic residues" evidence="1">
    <location>
        <begin position="75"/>
        <end position="94"/>
    </location>
</feature>
<evidence type="ECO:0000313" key="3">
    <source>
        <dbReference type="WBParaSite" id="sdigi.contig104.g4410.t1"/>
    </source>
</evidence>